<evidence type="ECO:0000259" key="11">
    <source>
        <dbReference type="Pfam" id="PF12019"/>
    </source>
</evidence>
<keyword evidence="3" id="KW-1003">Cell membrane</keyword>
<dbReference type="Proteomes" id="UP000175691">
    <property type="component" value="Unassembled WGS sequence"/>
</dbReference>
<evidence type="ECO:0000256" key="8">
    <source>
        <dbReference type="ARBA" id="ARBA00023136"/>
    </source>
</evidence>
<dbReference type="AlphaFoldDB" id="A0A1E7Z7S1"/>
<dbReference type="Pfam" id="PF12019">
    <property type="entry name" value="GspH"/>
    <property type="match status" value="1"/>
</dbReference>
<evidence type="ECO:0000256" key="5">
    <source>
        <dbReference type="ARBA" id="ARBA00022519"/>
    </source>
</evidence>
<dbReference type="EMBL" id="MDHN01000039">
    <property type="protein sequence ID" value="OFC69527.1"/>
    <property type="molecule type" value="Genomic_DNA"/>
</dbReference>
<dbReference type="GO" id="GO:0015628">
    <property type="term" value="P:protein secretion by the type II secretion system"/>
    <property type="evidence" value="ECO:0007669"/>
    <property type="project" value="InterPro"/>
</dbReference>
<keyword evidence="7" id="KW-1133">Transmembrane helix</keyword>
<evidence type="ECO:0000256" key="10">
    <source>
        <dbReference type="ARBA" id="ARBA00030775"/>
    </source>
</evidence>
<evidence type="ECO:0000256" key="1">
    <source>
        <dbReference type="ARBA" id="ARBA00004377"/>
    </source>
</evidence>
<keyword evidence="6" id="KW-0812">Transmembrane</keyword>
<evidence type="ECO:0000256" key="7">
    <source>
        <dbReference type="ARBA" id="ARBA00022989"/>
    </source>
</evidence>
<dbReference type="NCBIfam" id="TIGR02532">
    <property type="entry name" value="IV_pilin_GFxxxE"/>
    <property type="match status" value="1"/>
</dbReference>
<dbReference type="SUPFAM" id="SSF54523">
    <property type="entry name" value="Pili subunits"/>
    <property type="match status" value="1"/>
</dbReference>
<evidence type="ECO:0000256" key="2">
    <source>
        <dbReference type="ARBA" id="ARBA00021549"/>
    </source>
</evidence>
<evidence type="ECO:0000313" key="12">
    <source>
        <dbReference type="EMBL" id="OFC69527.1"/>
    </source>
</evidence>
<evidence type="ECO:0000313" key="13">
    <source>
        <dbReference type="Proteomes" id="UP000175691"/>
    </source>
</evidence>
<accession>A0A1E7Z7S1</accession>
<dbReference type="STRING" id="1656094.BFC18_17540"/>
<keyword evidence="13" id="KW-1185">Reference proteome</keyword>
<keyword evidence="5" id="KW-0997">Cell inner membrane</keyword>
<protein>
    <recommendedName>
        <fullName evidence="2">Type II secretion system protein H</fullName>
    </recommendedName>
    <alternativeName>
        <fullName evidence="10">General secretion pathway protein H</fullName>
    </alternativeName>
</protein>
<reference evidence="12 13" key="1">
    <citation type="submission" date="2016-08" db="EMBL/GenBank/DDBJ databases">
        <authorList>
            <person name="Seilhamer J.J."/>
        </authorList>
    </citation>
    <scope>NUCLEOTIDE SEQUENCE [LARGE SCALE GENOMIC DNA]</scope>
    <source>
        <strain evidence="12 13">KCTC 42603</strain>
    </source>
</reference>
<dbReference type="Gene3D" id="3.30.700.10">
    <property type="entry name" value="Glycoprotein, Type 4 Pilin"/>
    <property type="match status" value="1"/>
</dbReference>
<dbReference type="InterPro" id="IPR012902">
    <property type="entry name" value="N_methyl_site"/>
</dbReference>
<dbReference type="InterPro" id="IPR045584">
    <property type="entry name" value="Pilin-like"/>
</dbReference>
<evidence type="ECO:0000256" key="6">
    <source>
        <dbReference type="ARBA" id="ARBA00022692"/>
    </source>
</evidence>
<dbReference type="RefSeq" id="WP_070126669.1">
    <property type="nucleotide sequence ID" value="NZ_MDHN01000039.1"/>
</dbReference>
<dbReference type="InterPro" id="IPR022346">
    <property type="entry name" value="T2SS_GspH"/>
</dbReference>
<evidence type="ECO:0000256" key="9">
    <source>
        <dbReference type="ARBA" id="ARBA00025772"/>
    </source>
</evidence>
<name>A0A1E7Z7S1_9ALTE</name>
<comment type="subcellular location">
    <subcellularLocation>
        <location evidence="1">Cell inner membrane</location>
        <topology evidence="1">Single-pass membrane protein</topology>
    </subcellularLocation>
</comment>
<organism evidence="12 13">
    <name type="scientific">Alteromonas confluentis</name>
    <dbReference type="NCBI Taxonomy" id="1656094"/>
    <lineage>
        <taxon>Bacteria</taxon>
        <taxon>Pseudomonadati</taxon>
        <taxon>Pseudomonadota</taxon>
        <taxon>Gammaproteobacteria</taxon>
        <taxon>Alteromonadales</taxon>
        <taxon>Alteromonadaceae</taxon>
        <taxon>Alteromonas/Salinimonas group</taxon>
        <taxon>Alteromonas</taxon>
    </lineage>
</organism>
<keyword evidence="4" id="KW-0488">Methylation</keyword>
<evidence type="ECO:0000256" key="3">
    <source>
        <dbReference type="ARBA" id="ARBA00022475"/>
    </source>
</evidence>
<dbReference type="Pfam" id="PF07963">
    <property type="entry name" value="N_methyl"/>
    <property type="match status" value="1"/>
</dbReference>
<comment type="caution">
    <text evidence="12">The sequence shown here is derived from an EMBL/GenBank/DDBJ whole genome shotgun (WGS) entry which is preliminary data.</text>
</comment>
<dbReference type="GO" id="GO:0015627">
    <property type="term" value="C:type II protein secretion system complex"/>
    <property type="evidence" value="ECO:0007669"/>
    <property type="project" value="InterPro"/>
</dbReference>
<dbReference type="GO" id="GO:0005886">
    <property type="term" value="C:plasma membrane"/>
    <property type="evidence" value="ECO:0007669"/>
    <property type="project" value="UniProtKB-SubCell"/>
</dbReference>
<comment type="similarity">
    <text evidence="9">Belongs to the GSP H family.</text>
</comment>
<feature type="domain" description="General secretion pathway GspH" evidence="11">
    <location>
        <begin position="47"/>
        <end position="153"/>
    </location>
</feature>
<gene>
    <name evidence="12" type="ORF">BFC18_17540</name>
</gene>
<proteinExistence type="inferred from homology"/>
<sequence length="170" mass="17813">MRQHGLTFTELLVSLSITAILATLAVPAFSEQLSLLKLTRVLDNAALQLRRAQNLAIASSTNVTVSHAGGNNWCMVIALNACDCKVAGGCKAVGGIPPVNIRTHADVTLEKSTYKAATHPTFSASSGGVSGQAGSLTFSINNLSGKVIVSNQGRIRVCLLQRRFGGYAKC</sequence>
<evidence type="ECO:0000256" key="4">
    <source>
        <dbReference type="ARBA" id="ARBA00022481"/>
    </source>
</evidence>
<keyword evidence="8" id="KW-0472">Membrane</keyword>